<sequence>MEKSNSQTSPLTTNHDTTTSENFSQAIPTIIAAQNLEDNVVYSESVVYDEKGNVVDRQVSGTEAKPSSSQGLVIADGSFNWKYVGSRESSNRINRDSYNVALILTGAFSGYLPGKLYPAIAKAVAGGLMYFNQPSLYRYYTDNYRDFDAVNEYVKSVTVTKSEGGTRLYSDTKVQKFVK</sequence>
<dbReference type="EMBL" id="JARPRV010000015">
    <property type="protein sequence ID" value="MDG0943658.1"/>
    <property type="molecule type" value="Genomic_DNA"/>
</dbReference>
<dbReference type="Proteomes" id="UP000194422">
    <property type="component" value="Unassembled WGS sequence"/>
</dbReference>
<organism evidence="2 6">
    <name type="scientific">Bacillus paranthracis</name>
    <dbReference type="NCBI Taxonomy" id="2026186"/>
    <lineage>
        <taxon>Bacteria</taxon>
        <taxon>Bacillati</taxon>
        <taxon>Bacillota</taxon>
        <taxon>Bacilli</taxon>
        <taxon>Bacillales</taxon>
        <taxon>Bacillaceae</taxon>
        <taxon>Bacillus</taxon>
        <taxon>Bacillus cereus group</taxon>
    </lineage>
</organism>
<evidence type="ECO:0000313" key="3">
    <source>
        <dbReference type="EMBL" id="MDG0943658.1"/>
    </source>
</evidence>
<dbReference type="Proteomes" id="UP001221338">
    <property type="component" value="Unassembled WGS sequence"/>
</dbReference>
<evidence type="ECO:0000313" key="6">
    <source>
        <dbReference type="Proteomes" id="UP000325411"/>
    </source>
</evidence>
<reference evidence="3 7" key="3">
    <citation type="submission" date="2023-03" db="EMBL/GenBank/DDBJ databases">
        <title>Genetic diversity of Bacillus cereus sensu lato isolates from Slovenia.</title>
        <authorList>
            <person name="Abdelli M."/>
        </authorList>
    </citation>
    <scope>NUCLEOTIDE SEQUENCE [LARGE SCALE GENOMIC DNA]</scope>
    <source>
        <strain evidence="3 7">SIBC61B</strain>
    </source>
</reference>
<reference evidence="2 6" key="2">
    <citation type="submission" date="2019-09" db="EMBL/GenBank/DDBJ databases">
        <authorList>
            <person name="Geng P."/>
            <person name="Wan X."/>
            <person name="Zhou G."/>
            <person name="Yuan Z."/>
            <person name="Hu X."/>
        </authorList>
    </citation>
    <scope>NUCLEOTIDE SEQUENCE [LARGE SCALE GENOMIC DNA]</scope>
    <source>
        <strain evidence="2 6">EFR-4</strain>
    </source>
</reference>
<dbReference type="EMBL" id="VXCE01000011">
    <property type="protein sequence ID" value="KAA8476659.1"/>
    <property type="molecule type" value="Genomic_DNA"/>
</dbReference>
<dbReference type="EMBL" id="FWYW01000090">
    <property type="protein sequence ID" value="SME30962.1"/>
    <property type="molecule type" value="Genomic_DNA"/>
</dbReference>
<evidence type="ECO:0000256" key="1">
    <source>
        <dbReference type="SAM" id="MobiDB-lite"/>
    </source>
</evidence>
<reference evidence="4 5" key="1">
    <citation type="submission" date="2017-04" db="EMBL/GenBank/DDBJ databases">
        <authorList>
            <person name="Criscuolo A."/>
        </authorList>
    </citation>
    <scope>NUCLEOTIDE SEQUENCE [LARGE SCALE GENOMIC DNA]</scope>
    <source>
        <strain evidence="4">16-00174</strain>
    </source>
</reference>
<evidence type="ECO:0000313" key="4">
    <source>
        <dbReference type="EMBL" id="SME30962.1"/>
    </source>
</evidence>
<dbReference type="AlphaFoldDB" id="A0A5M9GS38"/>
<protein>
    <submittedName>
        <fullName evidence="2">Uncharacterized protein</fullName>
    </submittedName>
</protein>
<comment type="caution">
    <text evidence="2">The sequence shown here is derived from an EMBL/GenBank/DDBJ whole genome shotgun (WGS) entry which is preliminary data.</text>
</comment>
<evidence type="ECO:0000313" key="7">
    <source>
        <dbReference type="Proteomes" id="UP001221338"/>
    </source>
</evidence>
<feature type="region of interest" description="Disordered" evidence="1">
    <location>
        <begin position="1"/>
        <end position="20"/>
    </location>
</feature>
<dbReference type="RefSeq" id="WP_000415759.1">
    <property type="nucleotide sequence ID" value="NZ_CP040880.1"/>
</dbReference>
<evidence type="ECO:0000313" key="2">
    <source>
        <dbReference type="EMBL" id="KAA8476659.1"/>
    </source>
</evidence>
<gene>
    <name evidence="4" type="ORF">BACERE00174_04615</name>
    <name evidence="2" type="ORF">FYW06_17425</name>
    <name evidence="3" type="ORF">P6U22_21145</name>
</gene>
<accession>A0A5M9GS38</accession>
<keyword evidence="7" id="KW-1185">Reference proteome</keyword>
<evidence type="ECO:0000313" key="5">
    <source>
        <dbReference type="Proteomes" id="UP000194422"/>
    </source>
</evidence>
<name>A0A5M9GS38_9BACI</name>
<dbReference type="Proteomes" id="UP000325411">
    <property type="component" value="Unassembled WGS sequence"/>
</dbReference>
<proteinExistence type="predicted"/>